<dbReference type="Gene3D" id="3.10.100.10">
    <property type="entry name" value="Mannose-Binding Protein A, subunit A"/>
    <property type="match status" value="1"/>
</dbReference>
<feature type="chain" id="PRO_5038504506" description="C-type lectin domain-containing protein" evidence="2">
    <location>
        <begin position="27"/>
        <end position="225"/>
    </location>
</feature>
<dbReference type="SMART" id="SM00034">
    <property type="entry name" value="CLECT"/>
    <property type="match status" value="1"/>
</dbReference>
<evidence type="ECO:0000313" key="4">
    <source>
        <dbReference type="EMBL" id="KAH1187788.1"/>
    </source>
</evidence>
<feature type="signal peptide" evidence="2">
    <location>
        <begin position="1"/>
        <end position="26"/>
    </location>
</feature>
<gene>
    <name evidence="4" type="ORF">KIL84_020537</name>
</gene>
<dbReference type="InterPro" id="IPR016187">
    <property type="entry name" value="CTDL_fold"/>
</dbReference>
<keyword evidence="5" id="KW-1185">Reference proteome</keyword>
<dbReference type="Proteomes" id="UP000827986">
    <property type="component" value="Unassembled WGS sequence"/>
</dbReference>
<comment type="caution">
    <text evidence="4">The sequence shown here is derived from an EMBL/GenBank/DDBJ whole genome shotgun (WGS) entry which is preliminary data.</text>
</comment>
<evidence type="ECO:0000259" key="3">
    <source>
        <dbReference type="PROSITE" id="PS50041"/>
    </source>
</evidence>
<dbReference type="InterPro" id="IPR016186">
    <property type="entry name" value="C-type_lectin-like/link_sf"/>
</dbReference>
<evidence type="ECO:0000256" key="2">
    <source>
        <dbReference type="SAM" id="SignalP"/>
    </source>
</evidence>
<dbReference type="Pfam" id="PF00059">
    <property type="entry name" value="Lectin_C"/>
    <property type="match status" value="1"/>
</dbReference>
<feature type="domain" description="C-type lectin" evidence="3">
    <location>
        <begin position="36"/>
        <end position="111"/>
    </location>
</feature>
<keyword evidence="2" id="KW-0732">Signal</keyword>
<dbReference type="PROSITE" id="PS50041">
    <property type="entry name" value="C_TYPE_LECTIN_2"/>
    <property type="match status" value="1"/>
</dbReference>
<evidence type="ECO:0000256" key="1">
    <source>
        <dbReference type="SAM" id="MobiDB-lite"/>
    </source>
</evidence>
<dbReference type="SUPFAM" id="SSF56436">
    <property type="entry name" value="C-type lectin-like"/>
    <property type="match status" value="1"/>
</dbReference>
<sequence length="225" mass="24991">MGPVAYFSLCLLGCLIFNPSLEGAQAGPCPRGWLLFHGYCYGYFTQGKTWIEAEAHCQHQRPGAHLVSIHSAGENNMLAHYIKRYHKIYSFFWIGLWDLEAVSARSPLCLWQPLPSPWALGLCSGRLLFGAGVAPEQDFHWNGVKRGCNRLGFQSQDRSPAPELGIRGNPIIWWETSTVRCYFTIKVFRNGTIIPVTPNSLSCVSAKPRGGRSPAPEGSQHLGCE</sequence>
<name>A0A9D3XWZ4_9SAUR</name>
<dbReference type="EMBL" id="JAHDVG010000463">
    <property type="protein sequence ID" value="KAH1187788.1"/>
    <property type="molecule type" value="Genomic_DNA"/>
</dbReference>
<protein>
    <recommendedName>
        <fullName evidence="3">C-type lectin domain-containing protein</fullName>
    </recommendedName>
</protein>
<evidence type="ECO:0000313" key="5">
    <source>
        <dbReference type="Proteomes" id="UP000827986"/>
    </source>
</evidence>
<organism evidence="4 5">
    <name type="scientific">Mauremys mutica</name>
    <name type="common">yellowpond turtle</name>
    <dbReference type="NCBI Taxonomy" id="74926"/>
    <lineage>
        <taxon>Eukaryota</taxon>
        <taxon>Metazoa</taxon>
        <taxon>Chordata</taxon>
        <taxon>Craniata</taxon>
        <taxon>Vertebrata</taxon>
        <taxon>Euteleostomi</taxon>
        <taxon>Archelosauria</taxon>
        <taxon>Testudinata</taxon>
        <taxon>Testudines</taxon>
        <taxon>Cryptodira</taxon>
        <taxon>Durocryptodira</taxon>
        <taxon>Testudinoidea</taxon>
        <taxon>Geoemydidae</taxon>
        <taxon>Geoemydinae</taxon>
        <taxon>Mauremys</taxon>
    </lineage>
</organism>
<accession>A0A9D3XWZ4</accession>
<dbReference type="PANTHER" id="PTHR22803">
    <property type="entry name" value="MANNOSE, PHOSPHOLIPASE, LECTIN RECEPTOR RELATED"/>
    <property type="match status" value="1"/>
</dbReference>
<reference evidence="4" key="1">
    <citation type="submission" date="2021-09" db="EMBL/GenBank/DDBJ databases">
        <title>The genome of Mauremys mutica provides insights into the evolution of semi-aquatic lifestyle.</title>
        <authorList>
            <person name="Gong S."/>
            <person name="Gao Y."/>
        </authorList>
    </citation>
    <scope>NUCLEOTIDE SEQUENCE</scope>
    <source>
        <strain evidence="4">MM-2020</strain>
        <tissue evidence="4">Muscle</tissue>
    </source>
</reference>
<dbReference type="AlphaFoldDB" id="A0A9D3XWZ4"/>
<dbReference type="InterPro" id="IPR001304">
    <property type="entry name" value="C-type_lectin-like"/>
</dbReference>
<proteinExistence type="predicted"/>
<feature type="region of interest" description="Disordered" evidence="1">
    <location>
        <begin position="205"/>
        <end position="225"/>
    </location>
</feature>
<dbReference type="InterPro" id="IPR050111">
    <property type="entry name" value="C-type_lectin/snaclec_domain"/>
</dbReference>